<dbReference type="InterPro" id="IPR032508">
    <property type="entry name" value="FecR_C"/>
</dbReference>
<comment type="caution">
    <text evidence="4">The sequence shown here is derived from an EMBL/GenBank/DDBJ whole genome shotgun (WGS) entry which is preliminary data.</text>
</comment>
<dbReference type="Pfam" id="PF04773">
    <property type="entry name" value="FecR"/>
    <property type="match status" value="1"/>
</dbReference>
<evidence type="ECO:0000256" key="1">
    <source>
        <dbReference type="SAM" id="Phobius"/>
    </source>
</evidence>
<keyword evidence="1" id="KW-1133">Transmembrane helix</keyword>
<dbReference type="InterPro" id="IPR012373">
    <property type="entry name" value="Ferrdict_sens_TM"/>
</dbReference>
<dbReference type="GO" id="GO:0016989">
    <property type="term" value="F:sigma factor antagonist activity"/>
    <property type="evidence" value="ECO:0007669"/>
    <property type="project" value="TreeGrafter"/>
</dbReference>
<dbReference type="Proteomes" id="UP000186631">
    <property type="component" value="Unassembled WGS sequence"/>
</dbReference>
<feature type="domain" description="FecR protein" evidence="2">
    <location>
        <begin position="123"/>
        <end position="215"/>
    </location>
</feature>
<proteinExistence type="predicted"/>
<dbReference type="RefSeq" id="WP_234214725.1">
    <property type="nucleotide sequence ID" value="NZ_JAHYPK010000148.1"/>
</dbReference>
<evidence type="ECO:0008006" key="6">
    <source>
        <dbReference type="Google" id="ProtNLM"/>
    </source>
</evidence>
<dbReference type="PIRSF" id="PIRSF018266">
    <property type="entry name" value="FecR"/>
    <property type="match status" value="1"/>
</dbReference>
<gene>
    <name evidence="4" type="ORF">BHV80_10325</name>
</gene>
<dbReference type="AlphaFoldDB" id="A0A1Q6J3M1"/>
<reference evidence="4 5" key="1">
    <citation type="journal article" date="2016" name="Nat. Biotechnol.">
        <title>Measurement of bacterial replication rates in microbial communities.</title>
        <authorList>
            <person name="Brown C.T."/>
            <person name="Olm M.R."/>
            <person name="Thomas B.C."/>
            <person name="Banfield J.F."/>
        </authorList>
    </citation>
    <scope>NUCLEOTIDE SEQUENCE [LARGE SCALE GENOMIC DNA]</scope>
    <source>
        <strain evidence="4">42_262</strain>
    </source>
</reference>
<dbReference type="PANTHER" id="PTHR30273:SF2">
    <property type="entry name" value="PROTEIN FECR"/>
    <property type="match status" value="1"/>
</dbReference>
<dbReference type="Pfam" id="PF16344">
    <property type="entry name" value="FecR_C"/>
    <property type="match status" value="1"/>
</dbReference>
<dbReference type="EMBL" id="MNQV01000191">
    <property type="protein sequence ID" value="OKZ47730.1"/>
    <property type="molecule type" value="Genomic_DNA"/>
</dbReference>
<accession>A0A1Q6J3M1</accession>
<feature type="transmembrane region" description="Helical" evidence="1">
    <location>
        <begin position="87"/>
        <end position="106"/>
    </location>
</feature>
<dbReference type="InterPro" id="IPR006860">
    <property type="entry name" value="FecR"/>
</dbReference>
<dbReference type="PANTHER" id="PTHR30273">
    <property type="entry name" value="PERIPLASMIC SIGNAL SENSOR AND SIGMA FACTOR ACTIVATOR FECR-RELATED"/>
    <property type="match status" value="1"/>
</dbReference>
<protein>
    <recommendedName>
        <fullName evidence="6">DUF4974 domain-containing protein</fullName>
    </recommendedName>
</protein>
<dbReference type="Gene3D" id="2.60.120.1440">
    <property type="match status" value="1"/>
</dbReference>
<dbReference type="Gene3D" id="3.55.50.30">
    <property type="match status" value="1"/>
</dbReference>
<evidence type="ECO:0000259" key="3">
    <source>
        <dbReference type="Pfam" id="PF16344"/>
    </source>
</evidence>
<keyword evidence="1" id="KW-0812">Transmembrane</keyword>
<organism evidence="4 5">
    <name type="scientific">Phocaeicola vulgatus</name>
    <name type="common">Bacteroides vulgatus</name>
    <dbReference type="NCBI Taxonomy" id="821"/>
    <lineage>
        <taxon>Bacteria</taxon>
        <taxon>Pseudomonadati</taxon>
        <taxon>Bacteroidota</taxon>
        <taxon>Bacteroidia</taxon>
        <taxon>Bacteroidales</taxon>
        <taxon>Bacteroidaceae</taxon>
        <taxon>Phocaeicola</taxon>
    </lineage>
</organism>
<name>A0A1Q6J3M1_PHOVU</name>
<feature type="domain" description="Protein FecR C-terminal" evidence="3">
    <location>
        <begin position="261"/>
        <end position="327"/>
    </location>
</feature>
<keyword evidence="1" id="KW-0472">Membrane</keyword>
<sequence>MGKTDLHIILLLRKYIHEKCSSEELRELLLWLRDSEHDEELSAEAFSLWNSMEKNEVLPARRRILEQKAENLLRRLEKEKNKTMTVFVKKMAAAAIITIVILLGLWSRYISSDLPVESYYTETTDFGERKEIILSDSTTVILNSKTKLKIPATFIGEVREVELDGEAFFEVAKDSNRPFIIHSGNAKVQVLGTSFDIKSYKEDQYFAVTVISGKVLVDVNKGDLSVKLVKNERLVQNKMSNTFSMCLQESSEHIKWISGVLYFHKEPISEVIHTLARAYNKKIILDTTVQEHLITGTHENRSLYSVLSAICFASGLRFEEHQDIITIYE</sequence>
<evidence type="ECO:0000259" key="2">
    <source>
        <dbReference type="Pfam" id="PF04773"/>
    </source>
</evidence>
<evidence type="ECO:0000313" key="5">
    <source>
        <dbReference type="Proteomes" id="UP000186631"/>
    </source>
</evidence>
<evidence type="ECO:0000313" key="4">
    <source>
        <dbReference type="EMBL" id="OKZ47730.1"/>
    </source>
</evidence>